<reference evidence="2 3" key="1">
    <citation type="journal article" date="2024" name="Insects">
        <title>An Improved Chromosome-Level Genome Assembly of the Firefly Pyrocoelia pectoralis.</title>
        <authorList>
            <person name="Fu X."/>
            <person name="Meyer-Rochow V.B."/>
            <person name="Ballantyne L."/>
            <person name="Zhu X."/>
        </authorList>
    </citation>
    <scope>NUCLEOTIDE SEQUENCE [LARGE SCALE GENOMIC DNA]</scope>
    <source>
        <strain evidence="2">XCY_ONT2</strain>
    </source>
</reference>
<dbReference type="Proteomes" id="UP001329430">
    <property type="component" value="Chromosome 4"/>
</dbReference>
<evidence type="ECO:0000313" key="3">
    <source>
        <dbReference type="Proteomes" id="UP001329430"/>
    </source>
</evidence>
<organism evidence="2 3">
    <name type="scientific">Pyrocoelia pectoralis</name>
    <dbReference type="NCBI Taxonomy" id="417401"/>
    <lineage>
        <taxon>Eukaryota</taxon>
        <taxon>Metazoa</taxon>
        <taxon>Ecdysozoa</taxon>
        <taxon>Arthropoda</taxon>
        <taxon>Hexapoda</taxon>
        <taxon>Insecta</taxon>
        <taxon>Pterygota</taxon>
        <taxon>Neoptera</taxon>
        <taxon>Endopterygota</taxon>
        <taxon>Coleoptera</taxon>
        <taxon>Polyphaga</taxon>
        <taxon>Elateriformia</taxon>
        <taxon>Elateroidea</taxon>
        <taxon>Lampyridae</taxon>
        <taxon>Lampyrinae</taxon>
        <taxon>Pyrocoelia</taxon>
    </lineage>
</organism>
<keyword evidence="3" id="KW-1185">Reference proteome</keyword>
<dbReference type="AlphaFoldDB" id="A0AAN7VED2"/>
<feature type="compositionally biased region" description="Basic residues" evidence="1">
    <location>
        <begin position="159"/>
        <end position="184"/>
    </location>
</feature>
<dbReference type="EMBL" id="JAVRBK010000004">
    <property type="protein sequence ID" value="KAK5644649.1"/>
    <property type="molecule type" value="Genomic_DNA"/>
</dbReference>
<evidence type="ECO:0000313" key="2">
    <source>
        <dbReference type="EMBL" id="KAK5644649.1"/>
    </source>
</evidence>
<protein>
    <submittedName>
        <fullName evidence="2">Uncharacterized protein</fullName>
    </submittedName>
</protein>
<feature type="region of interest" description="Disordered" evidence="1">
    <location>
        <begin position="131"/>
        <end position="202"/>
    </location>
</feature>
<evidence type="ECO:0000256" key="1">
    <source>
        <dbReference type="SAM" id="MobiDB-lite"/>
    </source>
</evidence>
<comment type="caution">
    <text evidence="2">The sequence shown here is derived from an EMBL/GenBank/DDBJ whole genome shotgun (WGS) entry which is preliminary data.</text>
</comment>
<name>A0AAN7VED2_9COLE</name>
<feature type="compositionally biased region" description="Basic and acidic residues" evidence="1">
    <location>
        <begin position="145"/>
        <end position="154"/>
    </location>
</feature>
<feature type="compositionally biased region" description="Basic residues" evidence="1">
    <location>
        <begin position="193"/>
        <end position="202"/>
    </location>
</feature>
<accession>A0AAN7VED2</accession>
<sequence length="202" mass="23090">MFKHINVIGESNEKFIKKFNTTCRSLRFTFNDETCKDNPLTWLQSAFEELHTYIVKDAAPSDRVGVVLRNPNFPDKPIGLSFRRVDQLSVGVIMSLLEKVMQSNASFFSSDLLVLNVDRVRIPVGYGRKNLTENQKGIQKSHPASRKDIQHPEKPSSIQKRHPASRKAIQKRHPASRITPKNKLRHPESAPKDKKHPLYVGL</sequence>
<gene>
    <name evidence="2" type="ORF">RI129_005949</name>
</gene>
<proteinExistence type="predicted"/>